<sequence>MTHSNIVNGFAATGLFPFNPEAIPENIWVYAPSVLSEIACPQISVEPIQSPLSDVILNDDTDDDLSICDKLLQNSTSNVLETDEYPVLNKPTESDLVRNFKN</sequence>
<keyword evidence="2" id="KW-1185">Reference proteome</keyword>
<proteinExistence type="predicted"/>
<evidence type="ECO:0000313" key="2">
    <source>
        <dbReference type="Proteomes" id="UP000691718"/>
    </source>
</evidence>
<reference evidence="1" key="1">
    <citation type="submission" date="2021-04" db="EMBL/GenBank/DDBJ databases">
        <authorList>
            <person name="Tunstrom K."/>
        </authorList>
    </citation>
    <scope>NUCLEOTIDE SEQUENCE</scope>
</reference>
<dbReference type="OrthoDB" id="7481186at2759"/>
<gene>
    <name evidence="1" type="ORF">PAPOLLO_LOCUS27912</name>
</gene>
<name>A0A8S3YGD6_PARAO</name>
<organism evidence="1 2">
    <name type="scientific">Parnassius apollo</name>
    <name type="common">Apollo butterfly</name>
    <name type="synonym">Papilio apollo</name>
    <dbReference type="NCBI Taxonomy" id="110799"/>
    <lineage>
        <taxon>Eukaryota</taxon>
        <taxon>Metazoa</taxon>
        <taxon>Ecdysozoa</taxon>
        <taxon>Arthropoda</taxon>
        <taxon>Hexapoda</taxon>
        <taxon>Insecta</taxon>
        <taxon>Pterygota</taxon>
        <taxon>Neoptera</taxon>
        <taxon>Endopterygota</taxon>
        <taxon>Lepidoptera</taxon>
        <taxon>Glossata</taxon>
        <taxon>Ditrysia</taxon>
        <taxon>Papilionoidea</taxon>
        <taxon>Papilionidae</taxon>
        <taxon>Parnassiinae</taxon>
        <taxon>Parnassini</taxon>
        <taxon>Parnassius</taxon>
        <taxon>Parnassius</taxon>
    </lineage>
</organism>
<dbReference type="EMBL" id="CAJQZP010001697">
    <property type="protein sequence ID" value="CAG5059183.1"/>
    <property type="molecule type" value="Genomic_DNA"/>
</dbReference>
<protein>
    <submittedName>
        <fullName evidence="1">(apollo) hypothetical protein</fullName>
    </submittedName>
</protein>
<dbReference type="Proteomes" id="UP000691718">
    <property type="component" value="Unassembled WGS sequence"/>
</dbReference>
<dbReference type="AlphaFoldDB" id="A0A8S3YGD6"/>
<comment type="caution">
    <text evidence="1">The sequence shown here is derived from an EMBL/GenBank/DDBJ whole genome shotgun (WGS) entry which is preliminary data.</text>
</comment>
<evidence type="ECO:0000313" key="1">
    <source>
        <dbReference type="EMBL" id="CAG5059183.1"/>
    </source>
</evidence>
<accession>A0A8S3YGD6</accession>